<dbReference type="EC" id="2.7.7.49" evidence="1"/>
<evidence type="ECO:0000259" key="2">
    <source>
        <dbReference type="Pfam" id="PF17921"/>
    </source>
</evidence>
<evidence type="ECO:0000256" key="1">
    <source>
        <dbReference type="ARBA" id="ARBA00012493"/>
    </source>
</evidence>
<feature type="domain" description="Integrase zinc-binding" evidence="2">
    <location>
        <begin position="151"/>
        <end position="183"/>
    </location>
</feature>
<dbReference type="EMBL" id="JAVRJZ010000019">
    <property type="protein sequence ID" value="KAK2707574.1"/>
    <property type="molecule type" value="Genomic_DNA"/>
</dbReference>
<comment type="caution">
    <text evidence="3">The sequence shown here is derived from an EMBL/GenBank/DDBJ whole genome shotgun (WGS) entry which is preliminary data.</text>
</comment>
<organism evidence="3 4">
    <name type="scientific">Artemia franciscana</name>
    <name type="common">Brine shrimp</name>
    <name type="synonym">Artemia sanfranciscana</name>
    <dbReference type="NCBI Taxonomy" id="6661"/>
    <lineage>
        <taxon>Eukaryota</taxon>
        <taxon>Metazoa</taxon>
        <taxon>Ecdysozoa</taxon>
        <taxon>Arthropoda</taxon>
        <taxon>Crustacea</taxon>
        <taxon>Branchiopoda</taxon>
        <taxon>Anostraca</taxon>
        <taxon>Artemiidae</taxon>
        <taxon>Artemia</taxon>
    </lineage>
</organism>
<dbReference type="InterPro" id="IPR043128">
    <property type="entry name" value="Rev_trsase/Diguanyl_cyclase"/>
</dbReference>
<name>A0AA88HIB4_ARTSF</name>
<dbReference type="Gene3D" id="1.10.340.70">
    <property type="match status" value="1"/>
</dbReference>
<dbReference type="PANTHER" id="PTHR37984:SF5">
    <property type="entry name" value="PROTEIN NYNRIN-LIKE"/>
    <property type="match status" value="1"/>
</dbReference>
<evidence type="ECO:0000313" key="3">
    <source>
        <dbReference type="EMBL" id="KAK2707574.1"/>
    </source>
</evidence>
<proteinExistence type="predicted"/>
<keyword evidence="4" id="KW-1185">Reference proteome</keyword>
<dbReference type="Proteomes" id="UP001187531">
    <property type="component" value="Unassembled WGS sequence"/>
</dbReference>
<dbReference type="PANTHER" id="PTHR37984">
    <property type="entry name" value="PROTEIN CBG26694"/>
    <property type="match status" value="1"/>
</dbReference>
<accession>A0AA88HIB4</accession>
<gene>
    <name evidence="3" type="ORF">QYM36_015321</name>
</gene>
<dbReference type="AlphaFoldDB" id="A0AA88HIB4"/>
<sequence>MGDTNLDMCPLDSSLHKTEFQNHMEDAFSNLKRFSVIAHGMIIASVSEEDHDKKFQKMLLRARKEGVKLNKDKCIFKSNTLSQLQLEATEPLLHREIEYYVHSTMKLLPISQEKLSESKQEMLKNPQLMVLKKMVEEDWPKKDQYIYASNLGFEKTKNRARSVIFWPKMSQAIEDFVKKQDACCNYYTAIARTPLLHHNIPSYPWEHVGIDLFYISGRYYMITVDYYS</sequence>
<reference evidence="3" key="1">
    <citation type="submission" date="2023-07" db="EMBL/GenBank/DDBJ databases">
        <title>Chromosome-level genome assembly of Artemia franciscana.</title>
        <authorList>
            <person name="Jo E."/>
        </authorList>
    </citation>
    <scope>NUCLEOTIDE SEQUENCE</scope>
    <source>
        <tissue evidence="3">Whole body</tissue>
    </source>
</reference>
<evidence type="ECO:0000313" key="4">
    <source>
        <dbReference type="Proteomes" id="UP001187531"/>
    </source>
</evidence>
<dbReference type="GO" id="GO:0003964">
    <property type="term" value="F:RNA-directed DNA polymerase activity"/>
    <property type="evidence" value="ECO:0007669"/>
    <property type="project" value="UniProtKB-EC"/>
</dbReference>
<dbReference type="Pfam" id="PF17921">
    <property type="entry name" value="Integrase_H2C2"/>
    <property type="match status" value="1"/>
</dbReference>
<dbReference type="InterPro" id="IPR050951">
    <property type="entry name" value="Retrovirus_Pol_polyprotein"/>
</dbReference>
<dbReference type="InterPro" id="IPR041588">
    <property type="entry name" value="Integrase_H2C2"/>
</dbReference>
<dbReference type="Gene3D" id="3.30.70.270">
    <property type="match status" value="1"/>
</dbReference>
<protein>
    <recommendedName>
        <fullName evidence="1">RNA-directed DNA polymerase</fullName>
        <ecNumber evidence="1">2.7.7.49</ecNumber>
    </recommendedName>
</protein>